<dbReference type="GO" id="GO:0004842">
    <property type="term" value="F:ubiquitin-protein transferase activity"/>
    <property type="evidence" value="ECO:0007669"/>
    <property type="project" value="InterPro"/>
</dbReference>
<comment type="caution">
    <text evidence="1">The sequence shown here is derived from an EMBL/GenBank/DDBJ whole genome shotgun (WGS) entry which is preliminary data.</text>
</comment>
<organism evidence="1">
    <name type="scientific">Cladocopium goreaui</name>
    <dbReference type="NCBI Taxonomy" id="2562237"/>
    <lineage>
        <taxon>Eukaryota</taxon>
        <taxon>Sar</taxon>
        <taxon>Alveolata</taxon>
        <taxon>Dinophyceae</taxon>
        <taxon>Suessiales</taxon>
        <taxon>Symbiodiniaceae</taxon>
        <taxon>Cladocopium</taxon>
    </lineage>
</organism>
<dbReference type="SUPFAM" id="SSF82199">
    <property type="entry name" value="SET domain"/>
    <property type="match status" value="1"/>
</dbReference>
<dbReference type="EMBL" id="CAMXCT020000025">
    <property type="protein sequence ID" value="CAL1126021.1"/>
    <property type="molecule type" value="Genomic_DNA"/>
</dbReference>
<dbReference type="PANTHER" id="PTHR22605">
    <property type="entry name" value="RZ-TYPE DOMAIN-CONTAINING PROTEIN"/>
    <property type="match status" value="1"/>
</dbReference>
<dbReference type="Gene3D" id="2.170.270.10">
    <property type="entry name" value="SET domain"/>
    <property type="match status" value="1"/>
</dbReference>
<gene>
    <name evidence="1" type="ORF">C1SCF055_LOCUS1211</name>
</gene>
<evidence type="ECO:0000313" key="4">
    <source>
        <dbReference type="Proteomes" id="UP001152797"/>
    </source>
</evidence>
<evidence type="ECO:0000313" key="1">
    <source>
        <dbReference type="EMBL" id="CAI3972646.1"/>
    </source>
</evidence>
<protein>
    <submittedName>
        <fullName evidence="3">E3 ubiquitin-protein ligase</fullName>
    </submittedName>
</protein>
<dbReference type="OrthoDB" id="447708at2759"/>
<evidence type="ECO:0000313" key="3">
    <source>
        <dbReference type="EMBL" id="CAL4759958.1"/>
    </source>
</evidence>
<dbReference type="SUPFAM" id="SSF52540">
    <property type="entry name" value="P-loop containing nucleoside triphosphate hydrolases"/>
    <property type="match status" value="1"/>
</dbReference>
<proteinExistence type="predicted"/>
<dbReference type="Proteomes" id="UP001152797">
    <property type="component" value="Unassembled WGS sequence"/>
</dbReference>
<dbReference type="InterPro" id="IPR046341">
    <property type="entry name" value="SET_dom_sf"/>
</dbReference>
<dbReference type="EMBL" id="CAMXCT030000025">
    <property type="protein sequence ID" value="CAL4759958.1"/>
    <property type="molecule type" value="Genomic_DNA"/>
</dbReference>
<dbReference type="InterPro" id="IPR027417">
    <property type="entry name" value="P-loop_NTPase"/>
</dbReference>
<reference evidence="2" key="2">
    <citation type="submission" date="2024-04" db="EMBL/GenBank/DDBJ databases">
        <authorList>
            <person name="Chen Y."/>
            <person name="Shah S."/>
            <person name="Dougan E. K."/>
            <person name="Thang M."/>
            <person name="Chan C."/>
        </authorList>
    </citation>
    <scope>NUCLEOTIDE SEQUENCE [LARGE SCALE GENOMIC DNA]</scope>
</reference>
<reference evidence="1" key="1">
    <citation type="submission" date="2022-10" db="EMBL/GenBank/DDBJ databases">
        <authorList>
            <person name="Chen Y."/>
            <person name="Dougan E. K."/>
            <person name="Chan C."/>
            <person name="Rhodes N."/>
            <person name="Thang M."/>
        </authorList>
    </citation>
    <scope>NUCLEOTIDE SEQUENCE</scope>
</reference>
<sequence>MDIMRLVKPPNVAQGFGGFPGRDQHVTAREHALRGRALPESVTVLAALNPRRKRPQAAMTTGLVYGSGAEEEMSSLVYRVHAVPETVNDFLFDFGALTKKAEEMYIRSMVQNCWPDSPDREQVLVTSILGLAQDFIRYHEGDPSAVSLRDVKRCLRVARWMQDRFAKKTSSSAGHPHPPSLVVAVALVYHYRLPSRERRHQLWVDLARRSPWPPDSGVMRQRGWEQLRKQKEENGLTSMENLLLRVQANVAKEFEVEKDVVMNEALAENVFVGLLCIMNRIPLFIVGKPGTSKTLCMQVLLSNLQGKQSKSKVLQSLPALRIMQYQCSPLSTADGIQRQFDAARRFASNALDAQVVLLLDEVGLAEFSPDMPLKVLHGILAEPGTVAVVGLSNWRLDPAKMNRSVCLARPDPDSAEVGRTGAGLLGSLGGRKEEEASWLQSLSGAFWGVFADQGGRDWLGMRDYYSFVRAVRDGCLKHNTEQPDAEILCFAIQRNFGGQPLLLERMLQAMLPSGSPRHERPMKELLQTSLTDRRARHLLLASQGPALPWLQAAGVLPDAEILLGSDFPEDASEAYAIRQLMCVRDAMAKGRSLVLCGMDVIYEALYDVLNQRYVRRRTEEGEIELMLRLAIGARSQLCPMAESFKLLVLVDQEQAFKQLDVPFLNRFEKQLLQPADLLPPDRRPLLDSLRGWCRACGCEASCEVVPGGLELGSTLAALMLAKPEAKLEAWCLAVGIEELQRAIFDMALPLAVFRSKTLQQMQRREEEYFEVRCSLSAAMRYAIDAHDAVESGGRGLLCELATSSPMAHMPAVKELAAVGGTEIIPVSQLSGSQQLEDILEKFFQVESETGPRSLILQVDALSSSSRVALTRHCCTVARARQRNANAHVFLVQHRAGWTAERGASGFTWQPEVGWSSVFVDDIQGEGTASGQDPAFAGQSQKEFLQLSVHELQEKQRIPSLAQILQKRSSSCVARCVQPGVGLEVLAQRLRDLRVALREVEGFGKAVEALAMMTLHQWGADASGLHLHVKLAMQEMRFGSLRKSVWLSIERLQLSALSHALRWMDSDFNLRHITSQSSPARRLWLSLVRSSMQSAPQVVAAALRPGAALQGPAPVPNFGRFGPLECRCPFSNRILTQCASVVKTLDQKERSGPSEPKRWHALSTKIFGEETMDAFAAFEATFPGSLLHDAVATWAPIYPLLGFELMLKVCTLICGKITSNPITSPLELVAAFETSKSLVQSVCSLLSLVEARFGEDESNDVSMNFLKDDVGVSLVEGIGTLPASAEWVERARPHMQVLMSMVSTDMDSALALGSSWWQLRMKLEFQSALGEEVSMPEVTAEELLMPNWWRQSMERLRDSKSAAEEKVSLALCRGMEVLNDVLCLRGAEAALAKHGLAEAIWSLVMGQDLKRLGLQKLPQRCSKALLRWLHTDQVKKVLMRQTLQPQTLQMYMNFLEDVEELVREAQDGDVAKVESLKGTVEVLHAAARLRGTISNYAMSLVGLEQPAAAPAALATLFTRNKSAAIFAAKVLRRLGGDQELCRVAWNKRGALPWFPLDPSRLPILANDLPDPFVRLIPSDRSLERYMAICSACGLCASSPQNLDAFKKAVDIECKNINRRSAVVLSCIASRVLLNRQADEELILEYKRNFRTEEGEAINFEGFTPYWCRQEQPDAFRKALVAPCGPRKVRPIPGSVKFGKSQLHGRGVFADANFKRGEVVEVCPCLILDTNGADCMQDHCFQINEVKLDVEGKSVVKRQSRYILPCGYGGMYNHLERGQGENVQWFYDETTQCCIWVAHPKELAIEEGVEQIQRNEELCFDYGEAYWQAPQRVQRPKARAEAGA</sequence>
<dbReference type="InterPro" id="IPR031248">
    <property type="entry name" value="RNF213"/>
</dbReference>
<keyword evidence="4" id="KW-1185">Reference proteome</keyword>
<accession>A0A9P1BFW0</accession>
<dbReference type="EMBL" id="CAMXCT010000025">
    <property type="protein sequence ID" value="CAI3972646.1"/>
    <property type="molecule type" value="Genomic_DNA"/>
</dbReference>
<dbReference type="GO" id="GO:0016887">
    <property type="term" value="F:ATP hydrolysis activity"/>
    <property type="evidence" value="ECO:0007669"/>
    <property type="project" value="InterPro"/>
</dbReference>
<dbReference type="Gene3D" id="3.40.50.300">
    <property type="entry name" value="P-loop containing nucleotide triphosphate hydrolases"/>
    <property type="match status" value="1"/>
</dbReference>
<dbReference type="PANTHER" id="PTHR22605:SF1">
    <property type="entry name" value="RZ-TYPE DOMAIN-CONTAINING PROTEIN"/>
    <property type="match status" value="1"/>
</dbReference>
<name>A0A9P1BFW0_9DINO</name>
<evidence type="ECO:0000313" key="2">
    <source>
        <dbReference type="EMBL" id="CAL1126021.1"/>
    </source>
</evidence>